<evidence type="ECO:0000256" key="10">
    <source>
        <dbReference type="ARBA" id="ARBA00042373"/>
    </source>
</evidence>
<evidence type="ECO:0000313" key="14">
    <source>
        <dbReference type="EMBL" id="MCW1923655.1"/>
    </source>
</evidence>
<dbReference type="InterPro" id="IPR017853">
    <property type="entry name" value="GH"/>
</dbReference>
<evidence type="ECO:0000256" key="1">
    <source>
        <dbReference type="ARBA" id="ARBA00004236"/>
    </source>
</evidence>
<keyword evidence="3" id="KW-0378">Hydrolase</keyword>
<evidence type="ECO:0000259" key="13">
    <source>
        <dbReference type="Pfam" id="PF02836"/>
    </source>
</evidence>
<keyword evidence="6" id="KW-0119">Carbohydrate metabolism</keyword>
<dbReference type="RefSeq" id="WP_264487764.1">
    <property type="nucleotide sequence ID" value="NZ_JAPDDT010000005.1"/>
</dbReference>
<evidence type="ECO:0000256" key="2">
    <source>
        <dbReference type="ARBA" id="ARBA00022475"/>
    </source>
</evidence>
<comment type="function">
    <text evidence="9">Glucanases play a role in cell expansion during growth, in cell-cell fusion during mating, and in spore release during sporulation. This enzyme may be involved in beta-glucan degradation. Active on laminarin and lichenan.</text>
</comment>
<evidence type="ECO:0000256" key="12">
    <source>
        <dbReference type="SAM" id="SignalP"/>
    </source>
</evidence>
<dbReference type="Pfam" id="PF02836">
    <property type="entry name" value="Glyco_hydro_2_C"/>
    <property type="match status" value="1"/>
</dbReference>
<evidence type="ECO:0000256" key="4">
    <source>
        <dbReference type="ARBA" id="ARBA00023136"/>
    </source>
</evidence>
<keyword evidence="8" id="KW-0624">Polysaccharide degradation</keyword>
<feature type="chain" id="PRO_5045839611" description="Endo-1,3-beta-glucanase btgC" evidence="12">
    <location>
        <begin position="22"/>
        <end position="425"/>
    </location>
</feature>
<dbReference type="InterPro" id="IPR006103">
    <property type="entry name" value="Glyco_hydro_2_cat"/>
</dbReference>
<keyword evidence="15" id="KW-1185">Reference proteome</keyword>
<evidence type="ECO:0000256" key="9">
    <source>
        <dbReference type="ARBA" id="ARBA00037649"/>
    </source>
</evidence>
<evidence type="ECO:0000256" key="5">
    <source>
        <dbReference type="ARBA" id="ARBA00023180"/>
    </source>
</evidence>
<comment type="subcellular location">
    <subcellularLocation>
        <location evidence="1">Cell membrane</location>
    </subcellularLocation>
</comment>
<proteinExistence type="predicted"/>
<dbReference type="Proteomes" id="UP001320876">
    <property type="component" value="Unassembled WGS sequence"/>
</dbReference>
<name>A0ABT3GJF9_9BACT</name>
<protein>
    <recommendedName>
        <fullName evidence="11">Endo-1,3-beta-glucanase btgC</fullName>
    </recommendedName>
    <alternativeName>
        <fullName evidence="10">Laminarinase btgC</fullName>
    </alternativeName>
</protein>
<evidence type="ECO:0000256" key="3">
    <source>
        <dbReference type="ARBA" id="ARBA00022801"/>
    </source>
</evidence>
<keyword evidence="7" id="KW-0961">Cell wall biogenesis/degradation</keyword>
<feature type="signal peptide" evidence="12">
    <location>
        <begin position="1"/>
        <end position="21"/>
    </location>
</feature>
<comment type="caution">
    <text evidence="14">The sequence shown here is derived from an EMBL/GenBank/DDBJ whole genome shotgun (WGS) entry which is preliminary data.</text>
</comment>
<evidence type="ECO:0000313" key="15">
    <source>
        <dbReference type="Proteomes" id="UP001320876"/>
    </source>
</evidence>
<keyword evidence="2" id="KW-1003">Cell membrane</keyword>
<sequence>MISPVLRSSFAALLFALSAKGAVEPVTVSNGQLHVGGKPFQIHGITYADKPNPEDFKKMAELEVTALRTWGTGDTTKTLLDLAQKHKMKVLLGIWMRHGRPGAEGDDSFNWINDEKGKQAQMDSALAAVKKFKDHPAVLGWGVGNEVILNIATEPEKEAYAKYLETVCKAIKGIDPNHPVASVSAWTTDVPYWEKHCPSLDLYGINVYGYAVFAVPGELKKLGMKKPFFLGEFGATGEWELKPDANGVRPEPKDQQKYEIFAKGWPDVMKQSGDQFAGGFLFNFGNELSHPGIWLDFFIEDAYRPSYWGARKAFTGKDAVNQPPVIDTFLLRDSEKPRKPGEWIDVRLDVIDKEKNPVEVSFYYNQRTGDRARRDAAKPLKHESGKKPGFYRVQLPKETGPTKIYAFARDNFPNLSIAHASVKVE</sequence>
<dbReference type="PANTHER" id="PTHR16631">
    <property type="entry name" value="GLUCAN 1,3-BETA-GLUCOSIDASE"/>
    <property type="match status" value="1"/>
</dbReference>
<dbReference type="PANTHER" id="PTHR16631:SF17">
    <property type="entry name" value="GLUCAN ENDO-1,3-BETA-GLUCOSIDASE BTGC"/>
    <property type="match status" value="1"/>
</dbReference>
<dbReference type="InterPro" id="IPR050732">
    <property type="entry name" value="Beta-glucan_modifiers"/>
</dbReference>
<dbReference type="Gene3D" id="3.20.20.80">
    <property type="entry name" value="Glycosidases"/>
    <property type="match status" value="1"/>
</dbReference>
<evidence type="ECO:0000256" key="11">
    <source>
        <dbReference type="ARBA" id="ARBA00043078"/>
    </source>
</evidence>
<keyword evidence="4" id="KW-0472">Membrane</keyword>
<evidence type="ECO:0000256" key="6">
    <source>
        <dbReference type="ARBA" id="ARBA00023277"/>
    </source>
</evidence>
<evidence type="ECO:0000256" key="8">
    <source>
        <dbReference type="ARBA" id="ARBA00023326"/>
    </source>
</evidence>
<gene>
    <name evidence="14" type="ORF">OKA05_13905</name>
</gene>
<dbReference type="SUPFAM" id="SSF51445">
    <property type="entry name" value="(Trans)glycosidases"/>
    <property type="match status" value="1"/>
</dbReference>
<keyword evidence="12" id="KW-0732">Signal</keyword>
<organism evidence="14 15">
    <name type="scientific">Luteolibacter arcticus</name>
    <dbReference type="NCBI Taxonomy" id="1581411"/>
    <lineage>
        <taxon>Bacteria</taxon>
        <taxon>Pseudomonadati</taxon>
        <taxon>Verrucomicrobiota</taxon>
        <taxon>Verrucomicrobiia</taxon>
        <taxon>Verrucomicrobiales</taxon>
        <taxon>Verrucomicrobiaceae</taxon>
        <taxon>Luteolibacter</taxon>
    </lineage>
</organism>
<keyword evidence="5" id="KW-0325">Glycoprotein</keyword>
<evidence type="ECO:0000256" key="7">
    <source>
        <dbReference type="ARBA" id="ARBA00023316"/>
    </source>
</evidence>
<reference evidence="14 15" key="1">
    <citation type="submission" date="2022-10" db="EMBL/GenBank/DDBJ databases">
        <title>Luteolibacter arcticus strain CCTCC AB 2014275, whole genome shotgun sequencing project.</title>
        <authorList>
            <person name="Zhao G."/>
            <person name="Shen L."/>
        </authorList>
    </citation>
    <scope>NUCLEOTIDE SEQUENCE [LARGE SCALE GENOMIC DNA]</scope>
    <source>
        <strain evidence="14 15">CCTCC AB 2014275</strain>
    </source>
</reference>
<accession>A0ABT3GJF9</accession>
<feature type="domain" description="Glycoside hydrolase family 2 catalytic" evidence="13">
    <location>
        <begin position="106"/>
        <end position="208"/>
    </location>
</feature>
<dbReference type="EMBL" id="JAPDDT010000005">
    <property type="protein sequence ID" value="MCW1923655.1"/>
    <property type="molecule type" value="Genomic_DNA"/>
</dbReference>